<dbReference type="Proteomes" id="UP001163321">
    <property type="component" value="Chromosome 13"/>
</dbReference>
<accession>A0ACC0WEZ8</accession>
<organism evidence="1 2">
    <name type="scientific">Peronosclerospora sorghi</name>
    <dbReference type="NCBI Taxonomy" id="230839"/>
    <lineage>
        <taxon>Eukaryota</taxon>
        <taxon>Sar</taxon>
        <taxon>Stramenopiles</taxon>
        <taxon>Oomycota</taxon>
        <taxon>Peronosporomycetes</taxon>
        <taxon>Peronosporales</taxon>
        <taxon>Peronosporaceae</taxon>
        <taxon>Peronosclerospora</taxon>
    </lineage>
</organism>
<reference evidence="1 2" key="1">
    <citation type="journal article" date="2022" name="bioRxiv">
        <title>The genome of the oomycete Peronosclerospora sorghi, a cosmopolitan pathogen of maize and sorghum, is inflated with dispersed pseudogenes.</title>
        <authorList>
            <person name="Fletcher K."/>
            <person name="Martin F."/>
            <person name="Isakeit T."/>
            <person name="Cavanaugh K."/>
            <person name="Magill C."/>
            <person name="Michelmore R."/>
        </authorList>
    </citation>
    <scope>NUCLEOTIDE SEQUENCE [LARGE SCALE GENOMIC DNA]</scope>
    <source>
        <strain evidence="1">P6</strain>
    </source>
</reference>
<comment type="caution">
    <text evidence="1">The sequence shown here is derived from an EMBL/GenBank/DDBJ whole genome shotgun (WGS) entry which is preliminary data.</text>
</comment>
<evidence type="ECO:0000313" key="1">
    <source>
        <dbReference type="EMBL" id="KAI9917332.1"/>
    </source>
</evidence>
<dbReference type="EMBL" id="CM047592">
    <property type="protein sequence ID" value="KAI9917332.1"/>
    <property type="molecule type" value="Genomic_DNA"/>
</dbReference>
<protein>
    <submittedName>
        <fullName evidence="1">Uncharacterized protein</fullName>
    </submittedName>
</protein>
<proteinExistence type="predicted"/>
<name>A0ACC0WEZ8_9STRA</name>
<sequence>MRIYPGLILSSLALVAALDSAAPAAETNLSTTQYKTTLDSVDERRFRTSGRELRVHETMDEVEDEEEEERAPRDWIIRLGLMHEPKQFSTEHKQAVNNLFPQLPNSASLDDKVFALKNGLVNAKVLKPLAKTYPNLLLQTLGERFGEATLAAGLAGRASHPNAPKFLITFRDKQMKRLVGMGKTPGQLVRELGLGGSVTLSNSWTCLNDFLKVYNHGKQGSETVSVLEALSASKNWMSDSKLWYFLGDQQSNPVAKAALDKLAERISSTVGKW</sequence>
<keyword evidence="2" id="KW-1185">Reference proteome</keyword>
<gene>
    <name evidence="1" type="ORF">PsorP6_013268</name>
</gene>
<evidence type="ECO:0000313" key="2">
    <source>
        <dbReference type="Proteomes" id="UP001163321"/>
    </source>
</evidence>